<dbReference type="GO" id="GO:0003677">
    <property type="term" value="F:DNA binding"/>
    <property type="evidence" value="ECO:0007669"/>
    <property type="project" value="UniProtKB-KW"/>
</dbReference>
<protein>
    <submittedName>
        <fullName evidence="5">Uncharacterized protein</fullName>
    </submittedName>
</protein>
<keyword evidence="1" id="KW-0805">Transcription regulation</keyword>
<evidence type="ECO:0000256" key="2">
    <source>
        <dbReference type="ARBA" id="ARBA00023125"/>
    </source>
</evidence>
<keyword evidence="3" id="KW-0804">Transcription</keyword>
<reference evidence="5 6" key="1">
    <citation type="journal article" date="2018" name="PLoS Genet.">
        <title>Population sequencing reveals clonal diversity and ancestral inbreeding in the grapevine cultivar Chardonnay.</title>
        <authorList>
            <person name="Roach M.J."/>
            <person name="Johnson D.L."/>
            <person name="Bohlmann J."/>
            <person name="van Vuuren H.J."/>
            <person name="Jones S.J."/>
            <person name="Pretorius I.S."/>
            <person name="Schmidt S.A."/>
            <person name="Borneman A.R."/>
        </authorList>
    </citation>
    <scope>NUCLEOTIDE SEQUENCE [LARGE SCALE GENOMIC DNA]</scope>
    <source>
        <strain evidence="6">cv. Chardonnay</strain>
        <tissue evidence="5">Leaf</tissue>
    </source>
</reference>
<evidence type="ECO:0000313" key="5">
    <source>
        <dbReference type="EMBL" id="RVX17984.1"/>
    </source>
</evidence>
<organism evidence="5 6">
    <name type="scientific">Vitis vinifera</name>
    <name type="common">Grape</name>
    <dbReference type="NCBI Taxonomy" id="29760"/>
    <lineage>
        <taxon>Eukaryota</taxon>
        <taxon>Viridiplantae</taxon>
        <taxon>Streptophyta</taxon>
        <taxon>Embryophyta</taxon>
        <taxon>Tracheophyta</taxon>
        <taxon>Spermatophyta</taxon>
        <taxon>Magnoliopsida</taxon>
        <taxon>eudicotyledons</taxon>
        <taxon>Gunneridae</taxon>
        <taxon>Pentapetalae</taxon>
        <taxon>rosids</taxon>
        <taxon>Vitales</taxon>
        <taxon>Vitaceae</taxon>
        <taxon>Viteae</taxon>
        <taxon>Vitis</taxon>
    </lineage>
</organism>
<proteinExistence type="predicted"/>
<dbReference type="AlphaFoldDB" id="A0A438K9W1"/>
<dbReference type="InterPro" id="IPR051575">
    <property type="entry name" value="Myb-like_DNA-bd"/>
</dbReference>
<name>A0A438K9W1_VITVI</name>
<evidence type="ECO:0000256" key="3">
    <source>
        <dbReference type="ARBA" id="ARBA00023163"/>
    </source>
</evidence>
<dbReference type="EMBL" id="QGNW01000012">
    <property type="protein sequence ID" value="RVX17984.1"/>
    <property type="molecule type" value="Genomic_DNA"/>
</dbReference>
<sequence>MCLMQVSFYSKGCLTCPGRAQGLKGQAMWKLLQVNDKKVSAIYYGPAENAHVANYRMALTEFPLSFTQAKWSKLEMQNLVKGIKQQFQEMLLQKSVDMFRYGLRLCNILP</sequence>
<dbReference type="PANTHER" id="PTHR46621">
    <property type="entry name" value="SNRNA-ACTIVATING PROTEIN COMPLEX SUBUNIT 4"/>
    <property type="match status" value="1"/>
</dbReference>
<dbReference type="PANTHER" id="PTHR46621:SF1">
    <property type="entry name" value="SNRNA-ACTIVATING PROTEIN COMPLEX SUBUNIT 4"/>
    <property type="match status" value="1"/>
</dbReference>
<keyword evidence="2" id="KW-0238">DNA-binding</keyword>
<gene>
    <name evidence="5" type="ORF">CK203_004306</name>
</gene>
<accession>A0A438K9W1</accession>
<comment type="caution">
    <text evidence="5">The sequence shown here is derived from an EMBL/GenBank/DDBJ whole genome shotgun (WGS) entry which is preliminary data.</text>
</comment>
<evidence type="ECO:0000313" key="6">
    <source>
        <dbReference type="Proteomes" id="UP000288805"/>
    </source>
</evidence>
<dbReference type="Proteomes" id="UP000288805">
    <property type="component" value="Unassembled WGS sequence"/>
</dbReference>
<evidence type="ECO:0000256" key="1">
    <source>
        <dbReference type="ARBA" id="ARBA00023015"/>
    </source>
</evidence>
<keyword evidence="4" id="KW-0539">Nucleus</keyword>
<evidence type="ECO:0000256" key="4">
    <source>
        <dbReference type="ARBA" id="ARBA00023242"/>
    </source>
</evidence>